<dbReference type="Proteomes" id="UP000728032">
    <property type="component" value="Unassembled WGS sequence"/>
</dbReference>
<evidence type="ECO:0000256" key="2">
    <source>
        <dbReference type="ARBA" id="ARBA00023054"/>
    </source>
</evidence>
<proteinExistence type="inferred from homology"/>
<dbReference type="GO" id="GO:0030041">
    <property type="term" value="P:actin filament polymerization"/>
    <property type="evidence" value="ECO:0007669"/>
    <property type="project" value="TreeGrafter"/>
</dbReference>
<dbReference type="Pfam" id="PF06371">
    <property type="entry name" value="Drf_GBD"/>
    <property type="match status" value="1"/>
</dbReference>
<dbReference type="SUPFAM" id="SSF48371">
    <property type="entry name" value="ARM repeat"/>
    <property type="match status" value="1"/>
</dbReference>
<keyword evidence="6" id="KW-1185">Reference proteome</keyword>
<dbReference type="Gene3D" id="1.10.20.40">
    <property type="entry name" value="Formin, diaphanous GTPase-binding domain"/>
    <property type="match status" value="1"/>
</dbReference>
<name>A0A7R9QLZ2_9ACAR</name>
<dbReference type="PANTHER" id="PTHR45691:SF6">
    <property type="entry name" value="PROTEIN DIAPHANOUS"/>
    <property type="match status" value="1"/>
</dbReference>
<dbReference type="InterPro" id="IPR011989">
    <property type="entry name" value="ARM-like"/>
</dbReference>
<evidence type="ECO:0000313" key="5">
    <source>
        <dbReference type="EMBL" id="CAD7650830.1"/>
    </source>
</evidence>
<sequence length="484" mass="55901">MSDNHNTKSKDGKKNKKNKLVSRLVNHGWSWSDHTSLNRPNSEEFGTNYDPNTMTADERHMSLPNLDQLTDDDINVQFESMLDDMNLTEEKKNPLRTQRIETKRTMLSSHYKQKFASNRSRFVSPNDYVKYIQETADITSDKLYRCIESLRIELTNKPVSWVKQFGQNQGLQCLLSVLNNCYQCHGSRQANKVQHECIKCLKALMNNTAGINQVFDHKEALSILARSLDPMQITVMSEVAELLAALCLVNKDAINGHDKVLEAMTICAENNHFEHRFSPIIEGMKNESNVSLRLACMQLINALITNNEDFDFRLHLRNEFFREGFYDLWDDTLLPLIQRHNDNDTEELVNNKSSVSKTPNEKLVDMILVFNNAKDEDFEELTQRYENIRFELDDNDDCFALIKNSVKGTPADQHLLSIFQHLLLIRDDLYSRQLFRILFRTLNHQYDYIFDWTMLKQKAAQSAAQSGGASSNQNVNQTGPTGTR</sequence>
<dbReference type="GO" id="GO:0031267">
    <property type="term" value="F:small GTPase binding"/>
    <property type="evidence" value="ECO:0007669"/>
    <property type="project" value="InterPro"/>
</dbReference>
<dbReference type="InterPro" id="IPR014768">
    <property type="entry name" value="GBD/FH3_dom"/>
</dbReference>
<dbReference type="Pfam" id="PF06367">
    <property type="entry name" value="Drf_FH3"/>
    <property type="match status" value="1"/>
</dbReference>
<dbReference type="InterPro" id="IPR010473">
    <property type="entry name" value="GTPase-bd"/>
</dbReference>
<evidence type="ECO:0000313" key="6">
    <source>
        <dbReference type="Proteomes" id="UP000728032"/>
    </source>
</evidence>
<evidence type="ECO:0000256" key="1">
    <source>
        <dbReference type="ARBA" id="ARBA00008214"/>
    </source>
</evidence>
<feature type="domain" description="GBD/FH3" evidence="4">
    <location>
        <begin position="66"/>
        <end position="467"/>
    </location>
</feature>
<evidence type="ECO:0000259" key="4">
    <source>
        <dbReference type="PROSITE" id="PS51232"/>
    </source>
</evidence>
<dbReference type="InterPro" id="IPR051412">
    <property type="entry name" value="Formin_Homology_Diaphanous_sf"/>
</dbReference>
<reference evidence="5" key="1">
    <citation type="submission" date="2020-11" db="EMBL/GenBank/DDBJ databases">
        <authorList>
            <person name="Tran Van P."/>
        </authorList>
    </citation>
    <scope>NUCLEOTIDE SEQUENCE</scope>
</reference>
<dbReference type="AlphaFoldDB" id="A0A7R9QLZ2"/>
<dbReference type="EMBL" id="CAJPVJ010004353">
    <property type="protein sequence ID" value="CAG2168519.1"/>
    <property type="molecule type" value="Genomic_DNA"/>
</dbReference>
<dbReference type="GO" id="GO:0005884">
    <property type="term" value="C:actin filament"/>
    <property type="evidence" value="ECO:0007669"/>
    <property type="project" value="TreeGrafter"/>
</dbReference>
<dbReference type="OrthoDB" id="1104827at2759"/>
<dbReference type="Gene3D" id="1.10.238.150">
    <property type="entry name" value="Formin, FH3 diaphanous domain"/>
    <property type="match status" value="1"/>
</dbReference>
<organism evidence="5">
    <name type="scientific">Oppiella nova</name>
    <dbReference type="NCBI Taxonomy" id="334625"/>
    <lineage>
        <taxon>Eukaryota</taxon>
        <taxon>Metazoa</taxon>
        <taxon>Ecdysozoa</taxon>
        <taxon>Arthropoda</taxon>
        <taxon>Chelicerata</taxon>
        <taxon>Arachnida</taxon>
        <taxon>Acari</taxon>
        <taxon>Acariformes</taxon>
        <taxon>Sarcoptiformes</taxon>
        <taxon>Oribatida</taxon>
        <taxon>Brachypylina</taxon>
        <taxon>Oppioidea</taxon>
        <taxon>Oppiidae</taxon>
        <taxon>Oppiella</taxon>
    </lineage>
</organism>
<dbReference type="SMART" id="SM01139">
    <property type="entry name" value="Drf_FH3"/>
    <property type="match status" value="1"/>
</dbReference>
<evidence type="ECO:0000256" key="3">
    <source>
        <dbReference type="SAM" id="MobiDB-lite"/>
    </source>
</evidence>
<dbReference type="Gene3D" id="1.25.10.10">
    <property type="entry name" value="Leucine-rich Repeat Variant"/>
    <property type="match status" value="1"/>
</dbReference>
<dbReference type="InterPro" id="IPR016024">
    <property type="entry name" value="ARM-type_fold"/>
</dbReference>
<dbReference type="InterPro" id="IPR044933">
    <property type="entry name" value="DIA_GBD_sf"/>
</dbReference>
<dbReference type="GO" id="GO:0003779">
    <property type="term" value="F:actin binding"/>
    <property type="evidence" value="ECO:0007669"/>
    <property type="project" value="InterPro"/>
</dbReference>
<feature type="compositionally biased region" description="Low complexity" evidence="3">
    <location>
        <begin position="463"/>
        <end position="474"/>
    </location>
</feature>
<accession>A0A7R9QLZ2</accession>
<protein>
    <recommendedName>
        <fullName evidence="4">GBD/FH3 domain-containing protein</fullName>
    </recommendedName>
</protein>
<feature type="compositionally biased region" description="Polar residues" evidence="3">
    <location>
        <begin position="475"/>
        <end position="484"/>
    </location>
</feature>
<dbReference type="InterPro" id="IPR010472">
    <property type="entry name" value="FH3_dom"/>
</dbReference>
<keyword evidence="2" id="KW-0175">Coiled coil</keyword>
<gene>
    <name evidence="5" type="ORF">ONB1V03_LOCUS8007</name>
</gene>
<dbReference type="SMART" id="SM01140">
    <property type="entry name" value="Drf_GBD"/>
    <property type="match status" value="1"/>
</dbReference>
<feature type="region of interest" description="Disordered" evidence="3">
    <location>
        <begin position="463"/>
        <end position="484"/>
    </location>
</feature>
<comment type="similarity">
    <text evidence="1">Belongs to the formin homology family. Diaphanous subfamily.</text>
</comment>
<dbReference type="PANTHER" id="PTHR45691">
    <property type="entry name" value="PROTEIN DIAPHANOUS"/>
    <property type="match status" value="1"/>
</dbReference>
<dbReference type="EMBL" id="OC919178">
    <property type="protein sequence ID" value="CAD7650830.1"/>
    <property type="molecule type" value="Genomic_DNA"/>
</dbReference>
<dbReference type="PROSITE" id="PS51232">
    <property type="entry name" value="GBD_FH3"/>
    <property type="match status" value="1"/>
</dbReference>